<keyword evidence="7 10" id="KW-0378">Hydrolase</keyword>
<gene>
    <name evidence="11" type="ORF">GEU84_016370</name>
</gene>
<dbReference type="FunFam" id="3.30.540.10:FF:000003">
    <property type="entry name" value="Inositol-1-monophosphatase"/>
    <property type="match status" value="1"/>
</dbReference>
<dbReference type="GO" id="GO:0008934">
    <property type="term" value="F:inositol monophosphate 1-phosphatase activity"/>
    <property type="evidence" value="ECO:0007669"/>
    <property type="project" value="InterPro"/>
</dbReference>
<dbReference type="AlphaFoldDB" id="A0A8X8H421"/>
<feature type="binding site" evidence="9">
    <location>
        <position position="216"/>
    </location>
    <ligand>
        <name>Mg(2+)</name>
        <dbReference type="ChEBI" id="CHEBI:18420"/>
        <label>1</label>
        <note>catalytic</note>
    </ligand>
</feature>
<comment type="cofactor">
    <cofactor evidence="2 9 10">
        <name>Mg(2+)</name>
        <dbReference type="ChEBI" id="CHEBI:18420"/>
    </cofactor>
</comment>
<feature type="binding site" evidence="9">
    <location>
        <position position="90"/>
    </location>
    <ligand>
        <name>Mg(2+)</name>
        <dbReference type="ChEBI" id="CHEBI:18420"/>
        <label>2</label>
    </ligand>
</feature>
<dbReference type="InterPro" id="IPR020583">
    <property type="entry name" value="Inositol_monoP_metal-BS"/>
</dbReference>
<reference evidence="11" key="1">
    <citation type="submission" date="2020-05" db="EMBL/GenBank/DDBJ databases">
        <title>Fertoebacter nigrum gen. nov., sp. nov., a new member of the family Rhodobacteraceae.</title>
        <authorList>
            <person name="Szuroczki S."/>
            <person name="Abbaszade G."/>
            <person name="Buni D."/>
            <person name="Schumann P."/>
            <person name="Toth E."/>
        </authorList>
    </citation>
    <scope>NUCLEOTIDE SEQUENCE</scope>
    <source>
        <strain evidence="11">RG-N-1a</strain>
    </source>
</reference>
<dbReference type="PANTHER" id="PTHR20854:SF4">
    <property type="entry name" value="INOSITOL-1-MONOPHOSPHATASE-RELATED"/>
    <property type="match status" value="1"/>
</dbReference>
<dbReference type="Proteomes" id="UP000484076">
    <property type="component" value="Unassembled WGS sequence"/>
</dbReference>
<dbReference type="InterPro" id="IPR033942">
    <property type="entry name" value="IMPase"/>
</dbReference>
<dbReference type="GO" id="GO:0007165">
    <property type="term" value="P:signal transduction"/>
    <property type="evidence" value="ECO:0007669"/>
    <property type="project" value="TreeGrafter"/>
</dbReference>
<feature type="binding site" evidence="9">
    <location>
        <position position="92"/>
    </location>
    <ligand>
        <name>Mg(2+)</name>
        <dbReference type="ChEBI" id="CHEBI:18420"/>
        <label>1</label>
        <note>catalytic</note>
    </ligand>
</feature>
<comment type="caution">
    <text evidence="11">The sequence shown here is derived from an EMBL/GenBank/DDBJ whole genome shotgun (WGS) entry which is preliminary data.</text>
</comment>
<dbReference type="Pfam" id="PF00459">
    <property type="entry name" value="Inositol_P"/>
    <property type="match status" value="1"/>
</dbReference>
<feature type="binding site" evidence="9">
    <location>
        <position position="74"/>
    </location>
    <ligand>
        <name>Mg(2+)</name>
        <dbReference type="ChEBI" id="CHEBI:18420"/>
        <label>1</label>
        <note>catalytic</note>
    </ligand>
</feature>
<protein>
    <recommendedName>
        <fullName evidence="5 10">Inositol-1-monophosphatase</fullName>
        <ecNumber evidence="4 10">3.1.3.25</ecNumber>
    </recommendedName>
</protein>
<evidence type="ECO:0000256" key="4">
    <source>
        <dbReference type="ARBA" id="ARBA00013106"/>
    </source>
</evidence>
<sequence length="271" mass="28959">MPFSEVQLHQMRGAAEAAAQAAGRLALSYLRQSKPLQIEVKGPQDFVTAVDKEVERLLRQRLQASFPDHAVLGEEFGLDREGASTVWVLDPIDGTSNFMRDRPGWCISVGAMVDQQPVLGVIYDPVKDELYSAATGQGATRNGDPISVSRDATLRKAVFGVGFSSGKSVQAHADQIIHILNNGCEYRRFGSSAMMLAQVADGRLDGYADGLTCIWDVLAGLVLVQEAGGVVEDFAASGAEKGAVLAAAPGAAEFLRQLMEIDRRALRGLAA</sequence>
<organism evidence="11 12">
    <name type="scientific">Fertoeibacter niger</name>
    <dbReference type="NCBI Taxonomy" id="2656921"/>
    <lineage>
        <taxon>Bacteria</taxon>
        <taxon>Pseudomonadati</taxon>
        <taxon>Pseudomonadota</taxon>
        <taxon>Alphaproteobacteria</taxon>
        <taxon>Rhodobacterales</taxon>
        <taxon>Paracoccaceae</taxon>
        <taxon>Fertoeibacter</taxon>
    </lineage>
</organism>
<dbReference type="GO" id="GO:0046872">
    <property type="term" value="F:metal ion binding"/>
    <property type="evidence" value="ECO:0007669"/>
    <property type="project" value="UniProtKB-KW"/>
</dbReference>
<name>A0A8X8H421_9RHOB</name>
<proteinExistence type="inferred from homology"/>
<accession>A0A8X8H421</accession>
<evidence type="ECO:0000256" key="1">
    <source>
        <dbReference type="ARBA" id="ARBA00001033"/>
    </source>
</evidence>
<dbReference type="Gene3D" id="3.30.540.10">
    <property type="entry name" value="Fructose-1,6-Bisphosphatase, subunit A, domain 1"/>
    <property type="match status" value="1"/>
</dbReference>
<dbReference type="EMBL" id="WHUT02000010">
    <property type="protein sequence ID" value="NUB45974.1"/>
    <property type="molecule type" value="Genomic_DNA"/>
</dbReference>
<dbReference type="EC" id="3.1.3.25" evidence="4 10"/>
<feature type="binding site" evidence="9">
    <location>
        <position position="93"/>
    </location>
    <ligand>
        <name>Mg(2+)</name>
        <dbReference type="ChEBI" id="CHEBI:18420"/>
        <label>2</label>
    </ligand>
</feature>
<keyword evidence="6 9" id="KW-0479">Metal-binding</keyword>
<evidence type="ECO:0000313" key="12">
    <source>
        <dbReference type="Proteomes" id="UP000484076"/>
    </source>
</evidence>
<keyword evidence="12" id="KW-1185">Reference proteome</keyword>
<evidence type="ECO:0000256" key="2">
    <source>
        <dbReference type="ARBA" id="ARBA00001946"/>
    </source>
</evidence>
<dbReference type="RefSeq" id="WP_152828060.1">
    <property type="nucleotide sequence ID" value="NZ_WHUT02000010.1"/>
</dbReference>
<dbReference type="Gene3D" id="3.40.190.80">
    <property type="match status" value="1"/>
</dbReference>
<comment type="catalytic activity">
    <reaction evidence="1 10">
        <text>a myo-inositol phosphate + H2O = myo-inositol + phosphate</text>
        <dbReference type="Rhea" id="RHEA:24056"/>
        <dbReference type="ChEBI" id="CHEBI:15377"/>
        <dbReference type="ChEBI" id="CHEBI:17268"/>
        <dbReference type="ChEBI" id="CHEBI:43474"/>
        <dbReference type="ChEBI" id="CHEBI:84139"/>
        <dbReference type="EC" id="3.1.3.25"/>
    </reaction>
</comment>
<dbReference type="SUPFAM" id="SSF56655">
    <property type="entry name" value="Carbohydrate phosphatase"/>
    <property type="match status" value="1"/>
</dbReference>
<dbReference type="InterPro" id="IPR000760">
    <property type="entry name" value="Inositol_monophosphatase-like"/>
</dbReference>
<dbReference type="PRINTS" id="PR00377">
    <property type="entry name" value="IMPHPHTASES"/>
</dbReference>
<evidence type="ECO:0000256" key="3">
    <source>
        <dbReference type="ARBA" id="ARBA00009759"/>
    </source>
</evidence>
<comment type="similarity">
    <text evidence="3 10">Belongs to the inositol monophosphatase superfamily.</text>
</comment>
<keyword evidence="8 9" id="KW-0460">Magnesium</keyword>
<evidence type="ECO:0000256" key="8">
    <source>
        <dbReference type="ARBA" id="ARBA00022842"/>
    </source>
</evidence>
<dbReference type="CDD" id="cd01639">
    <property type="entry name" value="IMPase"/>
    <property type="match status" value="1"/>
</dbReference>
<dbReference type="PANTHER" id="PTHR20854">
    <property type="entry name" value="INOSITOL MONOPHOSPHATASE"/>
    <property type="match status" value="1"/>
</dbReference>
<evidence type="ECO:0000313" key="11">
    <source>
        <dbReference type="EMBL" id="NUB45974.1"/>
    </source>
</evidence>
<evidence type="ECO:0000256" key="9">
    <source>
        <dbReference type="PIRSR" id="PIRSR600760-2"/>
    </source>
</evidence>
<dbReference type="GO" id="GO:0006020">
    <property type="term" value="P:inositol metabolic process"/>
    <property type="evidence" value="ECO:0007669"/>
    <property type="project" value="TreeGrafter"/>
</dbReference>
<evidence type="ECO:0000256" key="5">
    <source>
        <dbReference type="ARBA" id="ARBA00019784"/>
    </source>
</evidence>
<dbReference type="PROSITE" id="PS00629">
    <property type="entry name" value="IMP_1"/>
    <property type="match status" value="1"/>
</dbReference>
<evidence type="ECO:0000256" key="10">
    <source>
        <dbReference type="RuleBase" id="RU364068"/>
    </source>
</evidence>
<evidence type="ECO:0000256" key="6">
    <source>
        <dbReference type="ARBA" id="ARBA00022723"/>
    </source>
</evidence>
<evidence type="ECO:0000256" key="7">
    <source>
        <dbReference type="ARBA" id="ARBA00022801"/>
    </source>
</evidence>